<organism evidence="4 5">
    <name type="scientific">Richelia intracellularis HH01</name>
    <dbReference type="NCBI Taxonomy" id="1165094"/>
    <lineage>
        <taxon>Bacteria</taxon>
        <taxon>Bacillati</taxon>
        <taxon>Cyanobacteriota</taxon>
        <taxon>Cyanophyceae</taxon>
        <taxon>Nostocales</taxon>
        <taxon>Nostocaceae</taxon>
        <taxon>Richelia</taxon>
    </lineage>
</organism>
<dbReference type="Proteomes" id="UP000053051">
    <property type="component" value="Unassembled WGS sequence"/>
</dbReference>
<dbReference type="InterPro" id="IPR015424">
    <property type="entry name" value="PyrdxlP-dep_Trfase"/>
</dbReference>
<dbReference type="InterPro" id="IPR015422">
    <property type="entry name" value="PyrdxlP-dep_Trfase_small"/>
</dbReference>
<accession>M1X3F0</accession>
<dbReference type="EMBL" id="CAIY01000088">
    <property type="protein sequence ID" value="CCH68430.1"/>
    <property type="molecule type" value="Genomic_DNA"/>
</dbReference>
<evidence type="ECO:0000256" key="2">
    <source>
        <dbReference type="ARBA" id="ARBA00022898"/>
    </source>
</evidence>
<dbReference type="InterPro" id="IPR015421">
    <property type="entry name" value="PyrdxlP-dep_Trfase_major"/>
</dbReference>
<feature type="domain" description="Aminotransferase class V" evidence="3">
    <location>
        <begin position="30"/>
        <end position="141"/>
    </location>
</feature>
<dbReference type="Gene3D" id="3.90.1150.10">
    <property type="entry name" value="Aspartate Aminotransferase, domain 1"/>
    <property type="match status" value="1"/>
</dbReference>
<dbReference type="PANTHER" id="PTHR43586">
    <property type="entry name" value="CYSTEINE DESULFURASE"/>
    <property type="match status" value="1"/>
</dbReference>
<proteinExistence type="predicted"/>
<evidence type="ECO:0000313" key="5">
    <source>
        <dbReference type="Proteomes" id="UP000053051"/>
    </source>
</evidence>
<keyword evidence="4" id="KW-0808">Transferase</keyword>
<keyword evidence="5" id="KW-1185">Reference proteome</keyword>
<dbReference type="Gene3D" id="3.40.640.10">
    <property type="entry name" value="Type I PLP-dependent aspartate aminotransferase-like (Major domain)"/>
    <property type="match status" value="1"/>
</dbReference>
<comment type="caution">
    <text evidence="4">The sequence shown here is derived from an EMBL/GenBank/DDBJ whole genome shotgun (WGS) entry which is preliminary data.</text>
</comment>
<keyword evidence="2" id="KW-0663">Pyridoxal phosphate</keyword>
<reference evidence="5" key="2">
    <citation type="submission" date="2016-01" db="EMBL/GenBank/DDBJ databases">
        <title>Diatom-associated endosymboitic cyanobacterium lacks core nitrogen metabolism enzymes.</title>
        <authorList>
            <person name="Hilton J.A."/>
            <person name="Foster R.A."/>
            <person name="Tripp H.J."/>
            <person name="Carter B.J."/>
            <person name="Zehr J.P."/>
            <person name="Villareal T.A."/>
        </authorList>
    </citation>
    <scope>NUCLEOTIDE SEQUENCE [LARGE SCALE GENOMIC DNA]</scope>
    <source>
        <strain evidence="5">HH01</strain>
    </source>
</reference>
<sequence length="143" mass="16317">MTFTQEKTIANKVRRDFPLLHQEVNGKPLIYLDSAATSQKPQVVINALQDYYQQYNSNVHRGAHTLSCKATDAYEIARDKVAKFINAASRQELIFTRNATEAINLVAYSWAMNNLQPGDEIIVTVMEHHSNLVPWHFLAKKMV</sequence>
<reference evidence="4 5" key="1">
    <citation type="submission" date="2012-05" db="EMBL/GenBank/DDBJ databases">
        <authorList>
            <person name="Hilton J."/>
        </authorList>
    </citation>
    <scope>NUCLEOTIDE SEQUENCE [LARGE SCALE GENOMIC DNA]</scope>
    <source>
        <strain evidence="4 5">HH01</strain>
    </source>
</reference>
<comment type="cofactor">
    <cofactor evidence="1">
        <name>pyridoxal 5'-phosphate</name>
        <dbReference type="ChEBI" id="CHEBI:597326"/>
    </cofactor>
</comment>
<evidence type="ECO:0000256" key="1">
    <source>
        <dbReference type="ARBA" id="ARBA00001933"/>
    </source>
</evidence>
<dbReference type="GO" id="GO:0031071">
    <property type="term" value="F:cysteine desulfurase activity"/>
    <property type="evidence" value="ECO:0007669"/>
    <property type="project" value="UniProtKB-EC"/>
</dbReference>
<evidence type="ECO:0000313" key="4">
    <source>
        <dbReference type="EMBL" id="CCH68430.1"/>
    </source>
</evidence>
<dbReference type="SUPFAM" id="SSF53383">
    <property type="entry name" value="PLP-dependent transferases"/>
    <property type="match status" value="1"/>
</dbReference>
<dbReference type="EC" id="2.8.1.7" evidence="4"/>
<dbReference type="Pfam" id="PF00266">
    <property type="entry name" value="Aminotran_5"/>
    <property type="match status" value="1"/>
</dbReference>
<dbReference type="PANTHER" id="PTHR43586:SF8">
    <property type="entry name" value="CYSTEINE DESULFURASE 1, CHLOROPLASTIC"/>
    <property type="match status" value="1"/>
</dbReference>
<dbReference type="STRING" id="1165094.RINTHH_22750"/>
<name>M1X3F0_9NOST</name>
<evidence type="ECO:0000259" key="3">
    <source>
        <dbReference type="Pfam" id="PF00266"/>
    </source>
</evidence>
<protein>
    <submittedName>
        <fullName evidence="4">Cysteine desulfurase</fullName>
        <ecNumber evidence="4">2.8.1.7</ecNumber>
    </submittedName>
</protein>
<dbReference type="AlphaFoldDB" id="M1X3F0"/>
<dbReference type="InterPro" id="IPR000192">
    <property type="entry name" value="Aminotrans_V_dom"/>
</dbReference>
<gene>
    <name evidence="4" type="ORF">RINTHH_22750</name>
</gene>